<reference evidence="2" key="1">
    <citation type="journal article" date="2017" name="Nat. Commun.">
        <title>The North American bullfrog draft genome provides insight into hormonal regulation of long noncoding RNA.</title>
        <authorList>
            <person name="Hammond S.A."/>
            <person name="Warren R.L."/>
            <person name="Vandervalk B.P."/>
            <person name="Kucuk E."/>
            <person name="Khan H."/>
            <person name="Gibb E.A."/>
            <person name="Pandoh P."/>
            <person name="Kirk H."/>
            <person name="Zhao Y."/>
            <person name="Jones M."/>
            <person name="Mungall A.J."/>
            <person name="Coope R."/>
            <person name="Pleasance S."/>
            <person name="Moore R.A."/>
            <person name="Holt R.A."/>
            <person name="Round J.M."/>
            <person name="Ohora S."/>
            <person name="Walle B.V."/>
            <person name="Veldhoen N."/>
            <person name="Helbing C.C."/>
            <person name="Birol I."/>
        </authorList>
    </citation>
    <scope>NUCLEOTIDE SEQUENCE [LARGE SCALE GENOMIC DNA]</scope>
</reference>
<dbReference type="OrthoDB" id="16955at2759"/>
<protein>
    <submittedName>
        <fullName evidence="1">Uncharacterized protein</fullName>
    </submittedName>
</protein>
<dbReference type="EMBL" id="KV925229">
    <property type="protein sequence ID" value="PIO36054.1"/>
    <property type="molecule type" value="Genomic_DNA"/>
</dbReference>
<dbReference type="Proteomes" id="UP000228934">
    <property type="component" value="Unassembled WGS sequence"/>
</dbReference>
<dbReference type="PANTHER" id="PTHR13223:SF2">
    <property type="entry name" value="ACIDIC FIBROBLAST GROWTH FACTOR INTRACELLULAR-BINDING PROTEIN"/>
    <property type="match status" value="1"/>
</dbReference>
<dbReference type="GO" id="GO:0070527">
    <property type="term" value="P:platelet aggregation"/>
    <property type="evidence" value="ECO:0007669"/>
    <property type="project" value="TreeGrafter"/>
</dbReference>
<sequence length="57" mass="6710">MQFIEPCKAANWAFSDVQLFLTQYTASARALDAFKQQAVWERYMGTLRCCLLKMYHN</sequence>
<accession>A0A2G9S7J3</accession>
<organism evidence="1 2">
    <name type="scientific">Aquarana catesbeiana</name>
    <name type="common">American bullfrog</name>
    <name type="synonym">Rana catesbeiana</name>
    <dbReference type="NCBI Taxonomy" id="8400"/>
    <lineage>
        <taxon>Eukaryota</taxon>
        <taxon>Metazoa</taxon>
        <taxon>Chordata</taxon>
        <taxon>Craniata</taxon>
        <taxon>Vertebrata</taxon>
        <taxon>Euteleostomi</taxon>
        <taxon>Amphibia</taxon>
        <taxon>Batrachia</taxon>
        <taxon>Anura</taxon>
        <taxon>Neobatrachia</taxon>
        <taxon>Ranoidea</taxon>
        <taxon>Ranidae</taxon>
        <taxon>Aquarana</taxon>
    </lineage>
</organism>
<dbReference type="GO" id="GO:0017134">
    <property type="term" value="F:fibroblast growth factor binding"/>
    <property type="evidence" value="ECO:0007669"/>
    <property type="project" value="TreeGrafter"/>
</dbReference>
<dbReference type="AlphaFoldDB" id="A0A2G9S7J3"/>
<evidence type="ECO:0000313" key="2">
    <source>
        <dbReference type="Proteomes" id="UP000228934"/>
    </source>
</evidence>
<keyword evidence="2" id="KW-1185">Reference proteome</keyword>
<evidence type="ECO:0000313" key="1">
    <source>
        <dbReference type="EMBL" id="PIO36054.1"/>
    </source>
</evidence>
<proteinExistence type="predicted"/>
<dbReference type="GO" id="GO:0005634">
    <property type="term" value="C:nucleus"/>
    <property type="evidence" value="ECO:0007669"/>
    <property type="project" value="TreeGrafter"/>
</dbReference>
<gene>
    <name evidence="1" type="ORF">AB205_0127100</name>
</gene>
<dbReference type="PANTHER" id="PTHR13223">
    <property type="entry name" value="ACIDIC FIBROBLAST GROWTH FACTOR INTRACELLULAR BINDING PROTEIN"/>
    <property type="match status" value="1"/>
</dbReference>
<dbReference type="InterPro" id="IPR008614">
    <property type="entry name" value="FIBP"/>
</dbReference>
<dbReference type="Pfam" id="PF05427">
    <property type="entry name" value="FIBP"/>
    <property type="match status" value="1"/>
</dbReference>
<name>A0A2G9S7J3_AQUCT</name>